<gene>
    <name evidence="8" type="ORF">H8S44_05420</name>
</gene>
<dbReference type="EMBL" id="JACOOR010000003">
    <property type="protein sequence ID" value="MBC5659209.1"/>
    <property type="molecule type" value="Genomic_DNA"/>
</dbReference>
<dbReference type="InterPro" id="IPR023095">
    <property type="entry name" value="Ade_MeTrfase_dom_2"/>
</dbReference>
<keyword evidence="3 8" id="KW-0489">Methyltransferase</keyword>
<dbReference type="GO" id="GO:0043565">
    <property type="term" value="F:sequence-specific DNA binding"/>
    <property type="evidence" value="ECO:0007669"/>
    <property type="project" value="TreeGrafter"/>
</dbReference>
<evidence type="ECO:0000313" key="8">
    <source>
        <dbReference type="EMBL" id="MBC5659209.1"/>
    </source>
</evidence>
<dbReference type="InterPro" id="IPR012263">
    <property type="entry name" value="M_m6A_EcoRV"/>
</dbReference>
<feature type="binding site" evidence="7">
    <location>
        <position position="188"/>
    </location>
    <ligand>
        <name>S-adenosyl-L-methionine</name>
        <dbReference type="ChEBI" id="CHEBI:59789"/>
    </ligand>
</feature>
<dbReference type="PANTHER" id="PTHR30481">
    <property type="entry name" value="DNA ADENINE METHYLASE"/>
    <property type="match status" value="1"/>
</dbReference>
<evidence type="ECO:0000256" key="7">
    <source>
        <dbReference type="PIRSR" id="PIRSR000398-1"/>
    </source>
</evidence>
<comment type="catalytic activity">
    <reaction evidence="6">
        <text>a 2'-deoxyadenosine in DNA + S-adenosyl-L-methionine = an N(6)-methyl-2'-deoxyadenosine in DNA + S-adenosyl-L-homocysteine + H(+)</text>
        <dbReference type="Rhea" id="RHEA:15197"/>
        <dbReference type="Rhea" id="RHEA-COMP:12418"/>
        <dbReference type="Rhea" id="RHEA-COMP:12419"/>
        <dbReference type="ChEBI" id="CHEBI:15378"/>
        <dbReference type="ChEBI" id="CHEBI:57856"/>
        <dbReference type="ChEBI" id="CHEBI:59789"/>
        <dbReference type="ChEBI" id="CHEBI:90615"/>
        <dbReference type="ChEBI" id="CHEBI:90616"/>
        <dbReference type="EC" id="2.1.1.72"/>
    </reaction>
</comment>
<keyword evidence="9" id="KW-1185">Reference proteome</keyword>
<evidence type="ECO:0000256" key="3">
    <source>
        <dbReference type="ARBA" id="ARBA00022603"/>
    </source>
</evidence>
<dbReference type="Proteomes" id="UP000649345">
    <property type="component" value="Unassembled WGS sequence"/>
</dbReference>
<dbReference type="PRINTS" id="PR00505">
    <property type="entry name" value="D12N6MTFRASE"/>
</dbReference>
<feature type="binding site" evidence="7">
    <location>
        <position position="12"/>
    </location>
    <ligand>
        <name>S-adenosyl-L-methionine</name>
        <dbReference type="ChEBI" id="CHEBI:59789"/>
    </ligand>
</feature>
<sequence length="281" mass="32902">MNMTTMVPFVKWAGGKRQMLEQLGIRMPETYGGYYEPFVGGGALVLSLAPEKAVLNDINQELVHTYREIRDHLDALLVLLSSMDTVTCTKEFYYEMRERYNEKHRLAEYDTEMAALFIYLNKHCFNGLYRVNTRGEFNVPWNQKLSVRSMDMENIKAISAYLKSVTITCRDFEKALEDVKKGDFVYFDSPYAPLNPTSFDSYTKEGFTEEEHRRLAELFRRLTDQGVYCMLTNHNTELIRELYEGFLIEEIDVRRAINSDPKKRKGKEVIIRNYGEQIQHS</sequence>
<dbReference type="GO" id="GO:0009007">
    <property type="term" value="F:site-specific DNA-methyltransferase (adenine-specific) activity"/>
    <property type="evidence" value="ECO:0007669"/>
    <property type="project" value="UniProtKB-EC"/>
</dbReference>
<dbReference type="Gene3D" id="1.10.1020.10">
    <property type="entry name" value="Adenine-specific Methyltransferase, Domain 2"/>
    <property type="match status" value="1"/>
</dbReference>
<evidence type="ECO:0000256" key="6">
    <source>
        <dbReference type="ARBA" id="ARBA00047942"/>
    </source>
</evidence>
<name>A0A923LB12_9FIRM</name>
<proteinExistence type="inferred from homology"/>
<dbReference type="Pfam" id="PF02086">
    <property type="entry name" value="MethyltransfD12"/>
    <property type="match status" value="1"/>
</dbReference>
<feature type="binding site" evidence="7">
    <location>
        <position position="57"/>
    </location>
    <ligand>
        <name>S-adenosyl-L-methionine</name>
        <dbReference type="ChEBI" id="CHEBI:59789"/>
    </ligand>
</feature>
<feature type="binding site" evidence="7">
    <location>
        <position position="16"/>
    </location>
    <ligand>
        <name>S-adenosyl-L-methionine</name>
        <dbReference type="ChEBI" id="CHEBI:59789"/>
    </ligand>
</feature>
<dbReference type="InterPro" id="IPR029063">
    <property type="entry name" value="SAM-dependent_MTases_sf"/>
</dbReference>
<dbReference type="Gene3D" id="3.40.50.150">
    <property type="entry name" value="Vaccinia Virus protein VP39"/>
    <property type="match status" value="1"/>
</dbReference>
<protein>
    <recommendedName>
        <fullName evidence="2">site-specific DNA-methyltransferase (adenine-specific)</fullName>
        <ecNumber evidence="2">2.1.1.72</ecNumber>
    </recommendedName>
</protein>
<dbReference type="GO" id="GO:0006298">
    <property type="term" value="P:mismatch repair"/>
    <property type="evidence" value="ECO:0007669"/>
    <property type="project" value="TreeGrafter"/>
</dbReference>
<comment type="similarity">
    <text evidence="1">Belongs to the N(4)/N(6)-methyltransferase family.</text>
</comment>
<reference evidence="8" key="1">
    <citation type="submission" date="2020-08" db="EMBL/GenBank/DDBJ databases">
        <title>Genome public.</title>
        <authorList>
            <person name="Liu C."/>
            <person name="Sun Q."/>
        </authorList>
    </citation>
    <scope>NUCLEOTIDE SEQUENCE</scope>
    <source>
        <strain evidence="8">NSJ-68</strain>
    </source>
</reference>
<evidence type="ECO:0000256" key="4">
    <source>
        <dbReference type="ARBA" id="ARBA00022679"/>
    </source>
</evidence>
<dbReference type="GO" id="GO:0032259">
    <property type="term" value="P:methylation"/>
    <property type="evidence" value="ECO:0007669"/>
    <property type="project" value="UniProtKB-KW"/>
</dbReference>
<dbReference type="SUPFAM" id="SSF53335">
    <property type="entry name" value="S-adenosyl-L-methionine-dependent methyltransferases"/>
    <property type="match status" value="1"/>
</dbReference>
<dbReference type="PIRSF" id="PIRSF000398">
    <property type="entry name" value="M_m6A_EcoRV"/>
    <property type="match status" value="1"/>
</dbReference>
<evidence type="ECO:0000313" key="9">
    <source>
        <dbReference type="Proteomes" id="UP000649345"/>
    </source>
</evidence>
<dbReference type="AlphaFoldDB" id="A0A923LB12"/>
<dbReference type="GO" id="GO:0009307">
    <property type="term" value="P:DNA restriction-modification system"/>
    <property type="evidence" value="ECO:0007669"/>
    <property type="project" value="InterPro"/>
</dbReference>
<evidence type="ECO:0000256" key="1">
    <source>
        <dbReference type="ARBA" id="ARBA00006594"/>
    </source>
</evidence>
<dbReference type="PANTHER" id="PTHR30481:SF3">
    <property type="entry name" value="DNA ADENINE METHYLASE"/>
    <property type="match status" value="1"/>
</dbReference>
<dbReference type="NCBIfam" id="TIGR00571">
    <property type="entry name" value="dam"/>
    <property type="match status" value="1"/>
</dbReference>
<dbReference type="GO" id="GO:1904047">
    <property type="term" value="F:S-adenosyl-L-methionine binding"/>
    <property type="evidence" value="ECO:0007669"/>
    <property type="project" value="TreeGrafter"/>
</dbReference>
<evidence type="ECO:0000256" key="2">
    <source>
        <dbReference type="ARBA" id="ARBA00011900"/>
    </source>
</evidence>
<keyword evidence="4" id="KW-0808">Transferase</keyword>
<dbReference type="RefSeq" id="WP_186871620.1">
    <property type="nucleotide sequence ID" value="NZ_JACOOR010000003.1"/>
</dbReference>
<comment type="caution">
    <text evidence="8">The sequence shown here is derived from an EMBL/GenBank/DDBJ whole genome shotgun (WGS) entry which is preliminary data.</text>
</comment>
<keyword evidence="5" id="KW-0949">S-adenosyl-L-methionine</keyword>
<evidence type="ECO:0000256" key="5">
    <source>
        <dbReference type="ARBA" id="ARBA00022691"/>
    </source>
</evidence>
<organism evidence="8 9">
    <name type="scientific">Anaerosacchariphilus hominis</name>
    <dbReference type="NCBI Taxonomy" id="2763017"/>
    <lineage>
        <taxon>Bacteria</taxon>
        <taxon>Bacillati</taxon>
        <taxon>Bacillota</taxon>
        <taxon>Clostridia</taxon>
        <taxon>Lachnospirales</taxon>
        <taxon>Lachnospiraceae</taxon>
        <taxon>Anaerosacchariphilus</taxon>
    </lineage>
</organism>
<dbReference type="InterPro" id="IPR012327">
    <property type="entry name" value="MeTrfase_D12"/>
</dbReference>
<dbReference type="EC" id="2.1.1.72" evidence="2"/>
<accession>A0A923LB12</accession>